<dbReference type="AlphaFoldDB" id="A0A8H6VI04"/>
<name>A0A8H6VI04_9PEZI</name>
<keyword evidence="4" id="KW-1185">Reference proteome</keyword>
<evidence type="ECO:0000259" key="2">
    <source>
        <dbReference type="SMART" id="SM00906"/>
    </source>
</evidence>
<dbReference type="GO" id="GO:0006351">
    <property type="term" value="P:DNA-templated transcription"/>
    <property type="evidence" value="ECO:0007669"/>
    <property type="project" value="InterPro"/>
</dbReference>
<proteinExistence type="predicted"/>
<dbReference type="InterPro" id="IPR004507">
    <property type="entry name" value="UbiX-like"/>
</dbReference>
<dbReference type="Proteomes" id="UP000660729">
    <property type="component" value="Unassembled WGS sequence"/>
</dbReference>
<comment type="caution">
    <text evidence="3">The sequence shown here is derived from an EMBL/GenBank/DDBJ whole genome shotgun (WGS) entry which is preliminary data.</text>
</comment>
<feature type="non-terminal residue" evidence="3">
    <location>
        <position position="1"/>
    </location>
</feature>
<dbReference type="InterPro" id="IPR007219">
    <property type="entry name" value="XnlR_reg_dom"/>
</dbReference>
<protein>
    <recommendedName>
        <fullName evidence="2">Xylanolytic transcriptional activator regulatory domain-containing protein</fullName>
    </recommendedName>
</protein>
<dbReference type="CDD" id="cd12148">
    <property type="entry name" value="fungal_TF_MHR"/>
    <property type="match status" value="1"/>
</dbReference>
<dbReference type="SMART" id="SM00906">
    <property type="entry name" value="Fungal_trans"/>
    <property type="match status" value="1"/>
</dbReference>
<keyword evidence="1" id="KW-0539">Nucleus</keyword>
<dbReference type="Pfam" id="PF04082">
    <property type="entry name" value="Fungal_trans"/>
    <property type="match status" value="1"/>
</dbReference>
<reference evidence="3" key="1">
    <citation type="submission" date="2020-04" db="EMBL/GenBank/DDBJ databases">
        <title>Draft genome resource of the tomato pathogen Pseudocercospora fuligena.</title>
        <authorList>
            <person name="Zaccaron A."/>
        </authorList>
    </citation>
    <scope>NUCLEOTIDE SEQUENCE</scope>
    <source>
        <strain evidence="3">PF001</strain>
    </source>
</reference>
<dbReference type="EMBL" id="JABCIY010000148">
    <property type="protein sequence ID" value="KAF7192295.1"/>
    <property type="molecule type" value="Genomic_DNA"/>
</dbReference>
<dbReference type="GO" id="GO:0016831">
    <property type="term" value="F:carboxy-lyase activity"/>
    <property type="evidence" value="ECO:0007669"/>
    <property type="project" value="TreeGrafter"/>
</dbReference>
<accession>A0A8H6VI04</accession>
<evidence type="ECO:0000313" key="3">
    <source>
        <dbReference type="EMBL" id="KAF7192295.1"/>
    </source>
</evidence>
<dbReference type="OrthoDB" id="1747771at2759"/>
<dbReference type="PANTHER" id="PTHR43374">
    <property type="entry name" value="FLAVIN PRENYLTRANSFERASE"/>
    <property type="match status" value="1"/>
</dbReference>
<evidence type="ECO:0000313" key="4">
    <source>
        <dbReference type="Proteomes" id="UP000660729"/>
    </source>
</evidence>
<dbReference type="GO" id="GO:0003677">
    <property type="term" value="F:DNA binding"/>
    <property type="evidence" value="ECO:0007669"/>
    <property type="project" value="InterPro"/>
</dbReference>
<organism evidence="3 4">
    <name type="scientific">Pseudocercospora fuligena</name>
    <dbReference type="NCBI Taxonomy" id="685502"/>
    <lineage>
        <taxon>Eukaryota</taxon>
        <taxon>Fungi</taxon>
        <taxon>Dikarya</taxon>
        <taxon>Ascomycota</taxon>
        <taxon>Pezizomycotina</taxon>
        <taxon>Dothideomycetes</taxon>
        <taxon>Dothideomycetidae</taxon>
        <taxon>Mycosphaerellales</taxon>
        <taxon>Mycosphaerellaceae</taxon>
        <taxon>Pseudocercospora</taxon>
    </lineage>
</organism>
<gene>
    <name evidence="3" type="ORF">HII31_06327</name>
</gene>
<evidence type="ECO:0000256" key="1">
    <source>
        <dbReference type="ARBA" id="ARBA00023242"/>
    </source>
</evidence>
<dbReference type="GO" id="GO:0008270">
    <property type="term" value="F:zinc ion binding"/>
    <property type="evidence" value="ECO:0007669"/>
    <property type="project" value="InterPro"/>
</dbReference>
<feature type="domain" description="Xylanolytic transcriptional activator regulatory" evidence="2">
    <location>
        <begin position="334"/>
        <end position="398"/>
    </location>
</feature>
<sequence>RKPTCCISNVLKLKPLPSAVGIRKLRAISLFPTSTCHIQALHSSTISSWLQCRARLIGFCRRSKKNGVPQLATHVQSARFDALADSRALHAHSAIILTSVSTLRASVNSRRSDTTIQPASHAEHVQVIPRRSDATTLGSHSMASFLEDRLQNARPGLGLQNHSAHQRDAGWSMPTGTSYASSELIAIAPQRSEVFRFFQIFRSNVIPFILKDGDSLELAVFTFLSDFESAHGKDDLTLRKYAETQRNRISVYLACLALGAQMSEMSAVERARYADDFGECLYMCIERLCLSPPVRRSIAALQFPEMVLFPCFQGVQALLLVGMCFQNSGSSDASWSLLGLTFRLAQSLGMQNPTNDKHDLWKSIIWQDTLLSLRFGRTPLQTAYDDTHPELWLPSDQIDSYVDAMHALNAIGLAYMSSSGPHRTRVESVRSWIAALESLREHLPAFLRTVESCSNLLQTLQFYAFRMHISFLEAEMCRPCMVSSKTDGSDTFDAELSERALASMRATVSAHLSMARLSVLPLRNWSLMQESLSCACVLALLKACRNEPEVQSLLDQVIRLLEGELTTAGREPQQGNWTCSTALTLLRASRAYREQPDTSAQSASTGDLKNTQESTLNGGAVQLSLPTPESQSGLLWSGSPFDSLDIPFASFFEWSSELFEQNVAGNIQQY</sequence>
<dbReference type="PANTHER" id="PTHR43374:SF1">
    <property type="entry name" value="FLAVIN PRENYLTRANSFERASE PAD1, MITOCHONDRIAL"/>
    <property type="match status" value="1"/>
</dbReference>